<evidence type="ECO:0000259" key="3">
    <source>
        <dbReference type="Pfam" id="PF05670"/>
    </source>
</evidence>
<evidence type="ECO:0000256" key="1">
    <source>
        <dbReference type="ARBA" id="ARBA00008998"/>
    </source>
</evidence>
<keyword evidence="2" id="KW-0812">Transmembrane</keyword>
<sequence length="144" mass="16795">MKSIEILNYLLFIKNIEIKLLYIFYIKYIKYIKNMVKIDNTFENNPIAIGENQKDNDMIISKSKQTDVWFHLANLPSCHVILSCTKKHPVTKKMIKYCAALVKQHTKYRNIKKIKVNYTTIKNIRKTGVKGEVIIKGKVSGFVV</sequence>
<dbReference type="InterPro" id="IPR039730">
    <property type="entry name" value="Jlp2/Ccd25"/>
</dbReference>
<reference evidence="4" key="1">
    <citation type="journal article" date="2019" name="MBio">
        <title>Virus Genomes from Deep Sea Sediments Expand the Ocean Megavirome and Support Independent Origins of Viral Gigantism.</title>
        <authorList>
            <person name="Backstrom D."/>
            <person name="Yutin N."/>
            <person name="Jorgensen S.L."/>
            <person name="Dharamshi J."/>
            <person name="Homa F."/>
            <person name="Zaremba-Niedwiedzka K."/>
            <person name="Spang A."/>
            <person name="Wolf Y.I."/>
            <person name="Koonin E.V."/>
            <person name="Ettema T.J."/>
        </authorList>
    </citation>
    <scope>NUCLEOTIDE SEQUENCE</scope>
</reference>
<dbReference type="Pfam" id="PF05670">
    <property type="entry name" value="NFACT-R_1"/>
    <property type="match status" value="1"/>
</dbReference>
<evidence type="ECO:0000256" key="2">
    <source>
        <dbReference type="SAM" id="Phobius"/>
    </source>
</evidence>
<evidence type="ECO:0000313" key="4">
    <source>
        <dbReference type="EMBL" id="QBK89406.1"/>
    </source>
</evidence>
<keyword evidence="2" id="KW-0472">Membrane</keyword>
<feature type="domain" description="NFACT RNA-binding" evidence="3">
    <location>
        <begin position="41"/>
        <end position="140"/>
    </location>
</feature>
<comment type="similarity">
    <text evidence="1">Belongs to the CCDC25 family.</text>
</comment>
<accession>A0A4P6VLU2</accession>
<gene>
    <name evidence="4" type="ORF">LCMiAC02_05010</name>
</gene>
<organism evidence="4">
    <name type="scientific">Mimivirus LCMiAC02</name>
    <dbReference type="NCBI Taxonomy" id="2506609"/>
    <lineage>
        <taxon>Viruses</taxon>
        <taxon>Varidnaviria</taxon>
        <taxon>Bamfordvirae</taxon>
        <taxon>Nucleocytoviricota</taxon>
        <taxon>Megaviricetes</taxon>
        <taxon>Imitervirales</taxon>
        <taxon>Mimiviridae</taxon>
        <taxon>Klosneuvirinae</taxon>
    </lineage>
</organism>
<keyword evidence="2" id="KW-1133">Transmembrane helix</keyword>
<protein>
    <recommendedName>
        <fullName evidence="3">NFACT RNA-binding domain-containing protein</fullName>
    </recommendedName>
</protein>
<proteinExistence type="inferred from homology"/>
<dbReference type="PANTHER" id="PTHR13049:SF2">
    <property type="entry name" value="COILED-COIL DOMAIN-CONTAINING PROTEIN 25"/>
    <property type="match status" value="1"/>
</dbReference>
<dbReference type="InterPro" id="IPR008532">
    <property type="entry name" value="NFACT_RNA-bd"/>
</dbReference>
<dbReference type="EMBL" id="MK500419">
    <property type="protein sequence ID" value="QBK89406.1"/>
    <property type="molecule type" value="Genomic_DNA"/>
</dbReference>
<feature type="transmembrane region" description="Helical" evidence="2">
    <location>
        <begin position="6"/>
        <end position="25"/>
    </location>
</feature>
<name>A0A4P6VLU2_9VIRU</name>
<dbReference type="PANTHER" id="PTHR13049">
    <property type="entry name" value="DUF814-RELATED"/>
    <property type="match status" value="1"/>
</dbReference>